<dbReference type="Proteomes" id="UP001221757">
    <property type="component" value="Unassembled WGS sequence"/>
</dbReference>
<organism evidence="3 4">
    <name type="scientific">Mycena rosella</name>
    <name type="common">Pink bonnet</name>
    <name type="synonym">Agaricus rosellus</name>
    <dbReference type="NCBI Taxonomy" id="1033263"/>
    <lineage>
        <taxon>Eukaryota</taxon>
        <taxon>Fungi</taxon>
        <taxon>Dikarya</taxon>
        <taxon>Basidiomycota</taxon>
        <taxon>Agaricomycotina</taxon>
        <taxon>Agaricomycetes</taxon>
        <taxon>Agaricomycetidae</taxon>
        <taxon>Agaricales</taxon>
        <taxon>Marasmiineae</taxon>
        <taxon>Mycenaceae</taxon>
        <taxon>Mycena</taxon>
    </lineage>
</organism>
<evidence type="ECO:0000256" key="2">
    <source>
        <dbReference type="SAM" id="Phobius"/>
    </source>
</evidence>
<feature type="transmembrane region" description="Helical" evidence="2">
    <location>
        <begin position="133"/>
        <end position="154"/>
    </location>
</feature>
<keyword evidence="2" id="KW-1133">Transmembrane helix</keyword>
<evidence type="ECO:0000256" key="1">
    <source>
        <dbReference type="SAM" id="MobiDB-lite"/>
    </source>
</evidence>
<keyword evidence="4" id="KW-1185">Reference proteome</keyword>
<gene>
    <name evidence="3" type="ORF">B0H17DRAFT_1209175</name>
</gene>
<sequence length="265" mass="28543">MHSLCSPPTSSPCATLPPINTEAPGRPVPPPDAAHTQDPELILLLSNPAIMNGFESDMHTRRQMEEQPTLTDIPAPNSHALTTPRYLLPPVLTLLNTQSVQTAQQATTLIAVLTWFFNNLPIAAFPLPLQPAMLLLQCLILFVSYISTFVSWSWGTICGFDRGHGMILTATWLLPIVLTPGTWHPSSSSSSLPPLSSPSSSSPPLLAFILLPPSHLPAPPLHLCPPLHSPTSSNPTAHSHSPALPWPYPPAPIFILPSFLPTQPP</sequence>
<comment type="caution">
    <text evidence="3">The sequence shown here is derived from an EMBL/GenBank/DDBJ whole genome shotgun (WGS) entry which is preliminary data.</text>
</comment>
<feature type="transmembrane region" description="Helical" evidence="2">
    <location>
        <begin position="106"/>
        <end position="127"/>
    </location>
</feature>
<feature type="compositionally biased region" description="Polar residues" evidence="1">
    <location>
        <begin position="1"/>
        <end position="13"/>
    </location>
</feature>
<evidence type="ECO:0000313" key="3">
    <source>
        <dbReference type="EMBL" id="KAJ7671028.1"/>
    </source>
</evidence>
<feature type="region of interest" description="Disordered" evidence="1">
    <location>
        <begin position="1"/>
        <end position="36"/>
    </location>
</feature>
<name>A0AAD7D0E2_MYCRO</name>
<accession>A0AAD7D0E2</accession>
<protein>
    <submittedName>
        <fullName evidence="3">Uncharacterized protein</fullName>
    </submittedName>
</protein>
<keyword evidence="2" id="KW-0812">Transmembrane</keyword>
<keyword evidence="2" id="KW-0472">Membrane</keyword>
<evidence type="ECO:0000313" key="4">
    <source>
        <dbReference type="Proteomes" id="UP001221757"/>
    </source>
</evidence>
<reference evidence="3" key="1">
    <citation type="submission" date="2023-03" db="EMBL/GenBank/DDBJ databases">
        <title>Massive genome expansion in bonnet fungi (Mycena s.s.) driven by repeated elements and novel gene families across ecological guilds.</title>
        <authorList>
            <consortium name="Lawrence Berkeley National Laboratory"/>
            <person name="Harder C.B."/>
            <person name="Miyauchi S."/>
            <person name="Viragh M."/>
            <person name="Kuo A."/>
            <person name="Thoen E."/>
            <person name="Andreopoulos B."/>
            <person name="Lu D."/>
            <person name="Skrede I."/>
            <person name="Drula E."/>
            <person name="Henrissat B."/>
            <person name="Morin E."/>
            <person name="Kohler A."/>
            <person name="Barry K."/>
            <person name="LaButti K."/>
            <person name="Morin E."/>
            <person name="Salamov A."/>
            <person name="Lipzen A."/>
            <person name="Mereny Z."/>
            <person name="Hegedus B."/>
            <person name="Baldrian P."/>
            <person name="Stursova M."/>
            <person name="Weitz H."/>
            <person name="Taylor A."/>
            <person name="Grigoriev I.V."/>
            <person name="Nagy L.G."/>
            <person name="Martin F."/>
            <person name="Kauserud H."/>
        </authorList>
    </citation>
    <scope>NUCLEOTIDE SEQUENCE</scope>
    <source>
        <strain evidence="3">CBHHK067</strain>
    </source>
</reference>
<dbReference type="AlphaFoldDB" id="A0AAD7D0E2"/>
<dbReference type="EMBL" id="JARKIE010000177">
    <property type="protein sequence ID" value="KAJ7671028.1"/>
    <property type="molecule type" value="Genomic_DNA"/>
</dbReference>
<proteinExistence type="predicted"/>